<reference evidence="3 4" key="1">
    <citation type="submission" date="2017-06" db="EMBL/GenBank/DDBJ databases">
        <authorList>
            <person name="Kim H.J."/>
            <person name="Triplett B.A."/>
        </authorList>
    </citation>
    <scope>NUCLEOTIDE SEQUENCE [LARGE SCALE GENOMIC DNA]</scope>
    <source>
        <strain evidence="3 4">U15</strain>
    </source>
</reference>
<dbReference type="OrthoDB" id="8564780at2"/>
<evidence type="ECO:0000313" key="4">
    <source>
        <dbReference type="Proteomes" id="UP000198284"/>
    </source>
</evidence>
<dbReference type="Gene3D" id="3.40.50.620">
    <property type="entry name" value="HUPs"/>
    <property type="match status" value="1"/>
</dbReference>
<keyword evidence="4" id="KW-1185">Reference proteome</keyword>
<dbReference type="PANTHER" id="PTHR46268">
    <property type="entry name" value="STRESS RESPONSE PROTEIN NHAX"/>
    <property type="match status" value="1"/>
</dbReference>
<feature type="domain" description="UspA" evidence="2">
    <location>
        <begin position="1"/>
        <end position="144"/>
    </location>
</feature>
<comment type="similarity">
    <text evidence="1">Belongs to the universal stress protein A family.</text>
</comment>
<accession>A0A239DS32</accession>
<dbReference type="EMBL" id="FZOT01000002">
    <property type="protein sequence ID" value="SNS35009.1"/>
    <property type="molecule type" value="Genomic_DNA"/>
</dbReference>
<evidence type="ECO:0000313" key="3">
    <source>
        <dbReference type="EMBL" id="SNS35009.1"/>
    </source>
</evidence>
<name>A0A239DS32_9BURK</name>
<dbReference type="Proteomes" id="UP000198284">
    <property type="component" value="Unassembled WGS sequence"/>
</dbReference>
<dbReference type="RefSeq" id="WP_089398181.1">
    <property type="nucleotide sequence ID" value="NZ_FZOT01000002.1"/>
</dbReference>
<dbReference type="CDD" id="cd00293">
    <property type="entry name" value="USP-like"/>
    <property type="match status" value="1"/>
</dbReference>
<evidence type="ECO:0000256" key="1">
    <source>
        <dbReference type="ARBA" id="ARBA00008791"/>
    </source>
</evidence>
<dbReference type="AlphaFoldDB" id="A0A239DS32"/>
<dbReference type="Pfam" id="PF00582">
    <property type="entry name" value="Usp"/>
    <property type="match status" value="1"/>
</dbReference>
<dbReference type="PANTHER" id="PTHR46268:SF15">
    <property type="entry name" value="UNIVERSAL STRESS PROTEIN HP_0031"/>
    <property type="match status" value="1"/>
</dbReference>
<protein>
    <submittedName>
        <fullName evidence="3">Nucleotide-binding universal stress protein, UspA family</fullName>
    </submittedName>
</protein>
<dbReference type="InterPro" id="IPR014729">
    <property type="entry name" value="Rossmann-like_a/b/a_fold"/>
</dbReference>
<evidence type="ECO:0000259" key="2">
    <source>
        <dbReference type="Pfam" id="PF00582"/>
    </source>
</evidence>
<organism evidence="3 4">
    <name type="scientific">Noviherbaspirillum humi</name>
    <dbReference type="NCBI Taxonomy" id="1688639"/>
    <lineage>
        <taxon>Bacteria</taxon>
        <taxon>Pseudomonadati</taxon>
        <taxon>Pseudomonadota</taxon>
        <taxon>Betaproteobacteria</taxon>
        <taxon>Burkholderiales</taxon>
        <taxon>Oxalobacteraceae</taxon>
        <taxon>Noviherbaspirillum</taxon>
    </lineage>
</organism>
<dbReference type="SUPFAM" id="SSF52402">
    <property type="entry name" value="Adenine nucleotide alpha hydrolases-like"/>
    <property type="match status" value="1"/>
</dbReference>
<gene>
    <name evidence="3" type="ORF">SAMN06265795_102330</name>
</gene>
<dbReference type="InterPro" id="IPR006016">
    <property type="entry name" value="UspA"/>
</dbReference>
<proteinExistence type="inferred from homology"/>
<sequence length="155" mass="17078">MYSKILVAYNGSPESRHALQECIRLNPGPAAEIHLLVVTTPQPVVIAADFAVAAFYNADQEKAERHAMELVLESGMTLLREAGLRVINHLEIGEPVDVISDMANRLGVELVIVGHSSRKPFAARWWRGSMDAMLMEKLRCSMLIASEPQSAARRG</sequence>